<dbReference type="RefSeq" id="WP_406764633.1">
    <property type="nucleotide sequence ID" value="NZ_JBJHZY010000001.1"/>
</dbReference>
<feature type="transmembrane region" description="Helical" evidence="1">
    <location>
        <begin position="26"/>
        <end position="50"/>
    </location>
</feature>
<keyword evidence="3" id="KW-1185">Reference proteome</keyword>
<keyword evidence="1" id="KW-0812">Transmembrane</keyword>
<accession>A0ABW8TQQ4</accession>
<dbReference type="EMBL" id="JBJHZY010000001">
    <property type="protein sequence ID" value="MFL0268050.1"/>
    <property type="molecule type" value="Genomic_DNA"/>
</dbReference>
<organism evidence="2 3">
    <name type="scientific">Candidatus Clostridium radicumherbarum</name>
    <dbReference type="NCBI Taxonomy" id="3381662"/>
    <lineage>
        <taxon>Bacteria</taxon>
        <taxon>Bacillati</taxon>
        <taxon>Bacillota</taxon>
        <taxon>Clostridia</taxon>
        <taxon>Eubacteriales</taxon>
        <taxon>Clostridiaceae</taxon>
        <taxon>Clostridium</taxon>
    </lineage>
</organism>
<proteinExistence type="predicted"/>
<gene>
    <name evidence="2" type="ORF">ACJDUH_08045</name>
</gene>
<keyword evidence="1" id="KW-0472">Membrane</keyword>
<protein>
    <submittedName>
        <fullName evidence="2">Uncharacterized protein</fullName>
    </submittedName>
</protein>
<keyword evidence="1" id="KW-1133">Transmembrane helix</keyword>
<evidence type="ECO:0000313" key="2">
    <source>
        <dbReference type="EMBL" id="MFL0268050.1"/>
    </source>
</evidence>
<name>A0ABW8TQQ4_9CLOT</name>
<reference evidence="2 3" key="1">
    <citation type="submission" date="2024-11" db="EMBL/GenBank/DDBJ databases">
        <authorList>
            <person name="Heng Y.C."/>
            <person name="Lim A.C.H."/>
            <person name="Lee J.K.Y."/>
            <person name="Kittelmann S."/>
        </authorList>
    </citation>
    <scope>NUCLEOTIDE SEQUENCE [LARGE SCALE GENOMIC DNA]</scope>
    <source>
        <strain evidence="2 3">WILCCON 0202</strain>
    </source>
</reference>
<feature type="transmembrane region" description="Helical" evidence="1">
    <location>
        <begin position="57"/>
        <end position="74"/>
    </location>
</feature>
<evidence type="ECO:0000256" key="1">
    <source>
        <dbReference type="SAM" id="Phobius"/>
    </source>
</evidence>
<evidence type="ECO:0000313" key="3">
    <source>
        <dbReference type="Proteomes" id="UP001623661"/>
    </source>
</evidence>
<sequence>MSITYVVIEGIISVVLFLHYRKNKPLYAYVLAVFILIDLVVRLSSLFIYIPTIIKSLSSGFVDLAFIIFLFYWAKEADETLEDTDGIRIKRQK</sequence>
<comment type="caution">
    <text evidence="2">The sequence shown here is derived from an EMBL/GenBank/DDBJ whole genome shotgun (WGS) entry which is preliminary data.</text>
</comment>
<dbReference type="Proteomes" id="UP001623661">
    <property type="component" value="Unassembled WGS sequence"/>
</dbReference>